<dbReference type="AlphaFoldDB" id="A0A388SWJ8"/>
<dbReference type="Proteomes" id="UP000265354">
    <property type="component" value="Unassembled WGS sequence"/>
</dbReference>
<organism evidence="1 2">
    <name type="scientific">Streptomyces spongiicola</name>
    <dbReference type="NCBI Taxonomy" id="1690221"/>
    <lineage>
        <taxon>Bacteria</taxon>
        <taxon>Bacillati</taxon>
        <taxon>Actinomycetota</taxon>
        <taxon>Actinomycetes</taxon>
        <taxon>Kitasatosporales</taxon>
        <taxon>Streptomycetaceae</taxon>
        <taxon>Streptomyces</taxon>
    </lineage>
</organism>
<name>A0A388SWJ8_9ACTN</name>
<sequence>MNKTEARARVWAIVAAVLDGRRGDLRPLLDDLEPDDLTTVVHGLAHLACLGIAEGQHGPALAARVREQLLKLAIENGPRSADD</sequence>
<evidence type="ECO:0000313" key="1">
    <source>
        <dbReference type="EMBL" id="GBQ01033.1"/>
    </source>
</evidence>
<protein>
    <recommendedName>
        <fullName evidence="3">BetI-type transcriptional repressor C-terminal domain-containing protein</fullName>
    </recommendedName>
</protein>
<comment type="caution">
    <text evidence="1">The sequence shown here is derived from an EMBL/GenBank/DDBJ whole genome shotgun (WGS) entry which is preliminary data.</text>
</comment>
<reference evidence="1 2" key="1">
    <citation type="submission" date="2018-07" db="EMBL/GenBank/DDBJ databases">
        <title>Whole Genome Shotgun Sequence of Streptomyces spongiicola strain 531S.</title>
        <authorList>
            <person name="Dohra H."/>
            <person name="Kodani S."/>
        </authorList>
    </citation>
    <scope>NUCLEOTIDE SEQUENCE [LARGE SCALE GENOMIC DNA]</scope>
    <source>
        <strain evidence="1 2">531S</strain>
    </source>
</reference>
<proteinExistence type="predicted"/>
<dbReference type="RefSeq" id="WP_116427584.1">
    <property type="nucleotide sequence ID" value="NZ_BGZL01000005.1"/>
</dbReference>
<dbReference type="EMBL" id="BGZL01000005">
    <property type="protein sequence ID" value="GBQ01033.1"/>
    <property type="molecule type" value="Genomic_DNA"/>
</dbReference>
<accession>A0A388SWJ8</accession>
<evidence type="ECO:0000313" key="2">
    <source>
        <dbReference type="Proteomes" id="UP000265354"/>
    </source>
</evidence>
<gene>
    <name evidence="1" type="ORF">SSP531S_24630</name>
</gene>
<evidence type="ECO:0008006" key="3">
    <source>
        <dbReference type="Google" id="ProtNLM"/>
    </source>
</evidence>